<reference evidence="2" key="1">
    <citation type="submission" date="2022-11" db="EMBL/GenBank/DDBJ databases">
        <authorList>
            <person name="Petersen C."/>
        </authorList>
    </citation>
    <scope>NUCLEOTIDE SEQUENCE</scope>
    <source>
        <strain evidence="2">IBT 30069</strain>
    </source>
</reference>
<reference evidence="2" key="2">
    <citation type="journal article" date="2023" name="IMA Fungus">
        <title>Comparative genomic study of the Penicillium genus elucidates a diverse pangenome and 15 lateral gene transfer events.</title>
        <authorList>
            <person name="Petersen C."/>
            <person name="Sorensen T."/>
            <person name="Nielsen M.R."/>
            <person name="Sondergaard T.E."/>
            <person name="Sorensen J.L."/>
            <person name="Fitzpatrick D.A."/>
            <person name="Frisvad J.C."/>
            <person name="Nielsen K.L."/>
        </authorList>
    </citation>
    <scope>NUCLEOTIDE SEQUENCE</scope>
    <source>
        <strain evidence="2">IBT 30069</strain>
    </source>
</reference>
<evidence type="ECO:0008006" key="4">
    <source>
        <dbReference type="Google" id="ProtNLM"/>
    </source>
</evidence>
<evidence type="ECO:0000313" key="2">
    <source>
        <dbReference type="EMBL" id="KAJ5112882.1"/>
    </source>
</evidence>
<evidence type="ECO:0000256" key="1">
    <source>
        <dbReference type="SAM" id="SignalP"/>
    </source>
</evidence>
<keyword evidence="3" id="KW-1185">Reference proteome</keyword>
<accession>A0A9W9G7N0</accession>
<sequence>MRSILRAPSLWLMASVIAQAGAQNTPVQAAQSPAPTSGGGSCASQSLVDQCVATMGHSLAKCTENDWDCKCSGSANIANCYVDCPDDPARFSAELVSEQDCATANAYDKGQTSVATTWTTPGPDKVVATPTDDLAIETGKSEPTKTLTGVDKGSSPSEGVAAMNQVTSWLPFLGFGFGMMI</sequence>
<proteinExistence type="predicted"/>
<comment type="caution">
    <text evidence="2">The sequence shown here is derived from an EMBL/GenBank/DDBJ whole genome shotgun (WGS) entry which is preliminary data.</text>
</comment>
<dbReference type="Proteomes" id="UP001149165">
    <property type="component" value="Unassembled WGS sequence"/>
</dbReference>
<keyword evidence="1" id="KW-0732">Signal</keyword>
<gene>
    <name evidence="2" type="ORF">N7456_001416</name>
</gene>
<evidence type="ECO:0000313" key="3">
    <source>
        <dbReference type="Proteomes" id="UP001149165"/>
    </source>
</evidence>
<feature type="signal peptide" evidence="1">
    <location>
        <begin position="1"/>
        <end position="22"/>
    </location>
</feature>
<dbReference type="OrthoDB" id="2507140at2759"/>
<organism evidence="2 3">
    <name type="scientific">Penicillium angulare</name>
    <dbReference type="NCBI Taxonomy" id="116970"/>
    <lineage>
        <taxon>Eukaryota</taxon>
        <taxon>Fungi</taxon>
        <taxon>Dikarya</taxon>
        <taxon>Ascomycota</taxon>
        <taxon>Pezizomycotina</taxon>
        <taxon>Eurotiomycetes</taxon>
        <taxon>Eurotiomycetidae</taxon>
        <taxon>Eurotiales</taxon>
        <taxon>Aspergillaceae</taxon>
        <taxon>Penicillium</taxon>
    </lineage>
</organism>
<name>A0A9W9G7N0_9EURO</name>
<protein>
    <recommendedName>
        <fullName evidence="4">Extracellular membrane protein CFEM domain-containing protein</fullName>
    </recommendedName>
</protein>
<dbReference type="EMBL" id="JAPQKH010000002">
    <property type="protein sequence ID" value="KAJ5112882.1"/>
    <property type="molecule type" value="Genomic_DNA"/>
</dbReference>
<dbReference type="AlphaFoldDB" id="A0A9W9G7N0"/>
<feature type="chain" id="PRO_5040809066" description="Extracellular membrane protein CFEM domain-containing protein" evidence="1">
    <location>
        <begin position="23"/>
        <end position="181"/>
    </location>
</feature>